<proteinExistence type="predicted"/>
<dbReference type="InterPro" id="IPR008269">
    <property type="entry name" value="Lon_proteolytic"/>
</dbReference>
<feature type="domain" description="Lon proteolytic" evidence="1">
    <location>
        <begin position="23"/>
        <end position="101"/>
    </location>
</feature>
<dbReference type="WBParaSite" id="GPLIN_001123800">
    <property type="protein sequence ID" value="GPLIN_001123800"/>
    <property type="gene ID" value="GPLIN_001123800"/>
</dbReference>
<reference evidence="2" key="1">
    <citation type="submission" date="2014-05" db="EMBL/GenBank/DDBJ databases">
        <title>The genome and life-stage specific transcriptomes of Globodera pallida elucidate key aspects of plant parasitism by a cyst nematode.</title>
        <authorList>
            <person name="Cotton J.A."/>
            <person name="Lilley C.J."/>
            <person name="Jones L.M."/>
            <person name="Kikuchi T."/>
            <person name="Reid A.J."/>
            <person name="Thorpe P."/>
            <person name="Tsai I.J."/>
            <person name="Beasley H."/>
            <person name="Blok V."/>
            <person name="Cock P.J.A."/>
            <person name="Van den Akker S.E."/>
            <person name="Holroyd N."/>
            <person name="Hunt M."/>
            <person name="Mantelin S."/>
            <person name="Naghra H."/>
            <person name="Pain A."/>
            <person name="Palomares-Rius J.E."/>
            <person name="Zarowiecki M."/>
            <person name="Berriman M."/>
            <person name="Jones J.T."/>
            <person name="Urwin P.E."/>
        </authorList>
    </citation>
    <scope>NUCLEOTIDE SEQUENCE [LARGE SCALE GENOMIC DNA]</scope>
    <source>
        <strain evidence="2">Lindley</strain>
    </source>
</reference>
<sequence>MMRSCSSCSSVTLLDVRRRSRNFLSLAHHQRLPEGMALTGGLAADGAVLGVTNVLQKVTGAQHAGKTIIVLPLENEGAMDPVLFGDQFPGMAFHYVDTLQQFCAQFFPQ</sequence>
<dbReference type="Gene3D" id="3.30.230.10">
    <property type="match status" value="1"/>
</dbReference>
<keyword evidence="2" id="KW-1185">Reference proteome</keyword>
<evidence type="ECO:0000313" key="3">
    <source>
        <dbReference type="WBParaSite" id="GPLIN_001123800"/>
    </source>
</evidence>
<name>A0A183CED4_GLOPA</name>
<protein>
    <submittedName>
        <fullName evidence="3">Lon proteolytic domain-containing protein</fullName>
    </submittedName>
</protein>
<reference evidence="3" key="2">
    <citation type="submission" date="2016-06" db="UniProtKB">
        <authorList>
            <consortium name="WormBaseParasite"/>
        </authorList>
    </citation>
    <scope>IDENTIFICATION</scope>
</reference>
<dbReference type="GO" id="GO:0004252">
    <property type="term" value="F:serine-type endopeptidase activity"/>
    <property type="evidence" value="ECO:0007669"/>
    <property type="project" value="InterPro"/>
</dbReference>
<dbReference type="GO" id="GO:0004176">
    <property type="term" value="F:ATP-dependent peptidase activity"/>
    <property type="evidence" value="ECO:0007669"/>
    <property type="project" value="InterPro"/>
</dbReference>
<evidence type="ECO:0000313" key="2">
    <source>
        <dbReference type="Proteomes" id="UP000050741"/>
    </source>
</evidence>
<organism evidence="2 3">
    <name type="scientific">Globodera pallida</name>
    <name type="common">Potato cyst nematode worm</name>
    <name type="synonym">Heterodera pallida</name>
    <dbReference type="NCBI Taxonomy" id="36090"/>
    <lineage>
        <taxon>Eukaryota</taxon>
        <taxon>Metazoa</taxon>
        <taxon>Ecdysozoa</taxon>
        <taxon>Nematoda</taxon>
        <taxon>Chromadorea</taxon>
        <taxon>Rhabditida</taxon>
        <taxon>Tylenchina</taxon>
        <taxon>Tylenchomorpha</taxon>
        <taxon>Tylenchoidea</taxon>
        <taxon>Heteroderidae</taxon>
        <taxon>Heteroderinae</taxon>
        <taxon>Globodera</taxon>
    </lineage>
</organism>
<dbReference type="AlphaFoldDB" id="A0A183CED4"/>
<accession>A0A183CED4</accession>
<dbReference type="InterPro" id="IPR014721">
    <property type="entry name" value="Ribsml_uS5_D2-typ_fold_subgr"/>
</dbReference>
<dbReference type="InterPro" id="IPR020568">
    <property type="entry name" value="Ribosomal_Su5_D2-typ_SF"/>
</dbReference>
<dbReference type="SUPFAM" id="SSF54211">
    <property type="entry name" value="Ribosomal protein S5 domain 2-like"/>
    <property type="match status" value="1"/>
</dbReference>
<dbReference type="Pfam" id="PF05362">
    <property type="entry name" value="Lon_C"/>
    <property type="match status" value="1"/>
</dbReference>
<dbReference type="Proteomes" id="UP000050741">
    <property type="component" value="Unassembled WGS sequence"/>
</dbReference>
<evidence type="ECO:0000259" key="1">
    <source>
        <dbReference type="Pfam" id="PF05362"/>
    </source>
</evidence>
<dbReference type="GO" id="GO:0006508">
    <property type="term" value="P:proteolysis"/>
    <property type="evidence" value="ECO:0007669"/>
    <property type="project" value="InterPro"/>
</dbReference>